<dbReference type="STRING" id="743719.PaelaDRAFT_4396"/>
<accession>G4HK85</accession>
<dbReference type="PANTHER" id="PTHR43744:SF6">
    <property type="entry name" value="ABC TRANSPORTER PERMEASE PROTEIN YESQ-RELATED"/>
    <property type="match status" value="1"/>
</dbReference>
<evidence type="ECO:0000256" key="2">
    <source>
        <dbReference type="ARBA" id="ARBA00022448"/>
    </source>
</evidence>
<dbReference type="InterPro" id="IPR035906">
    <property type="entry name" value="MetI-like_sf"/>
</dbReference>
<feature type="transmembrane region" description="Helical" evidence="7">
    <location>
        <begin position="42"/>
        <end position="64"/>
    </location>
</feature>
<feature type="transmembrane region" description="Helical" evidence="7">
    <location>
        <begin position="142"/>
        <end position="164"/>
    </location>
</feature>
<feature type="transmembrane region" description="Helical" evidence="7">
    <location>
        <begin position="190"/>
        <end position="212"/>
    </location>
</feature>
<feature type="transmembrane region" description="Helical" evidence="7">
    <location>
        <begin position="309"/>
        <end position="332"/>
    </location>
</feature>
<keyword evidence="4 7" id="KW-0812">Transmembrane</keyword>
<dbReference type="EMBL" id="AGIP01000011">
    <property type="protein sequence ID" value="EHB62286.1"/>
    <property type="molecule type" value="Genomic_DNA"/>
</dbReference>
<protein>
    <submittedName>
        <fullName evidence="9">Binding-protein-dependent transport systems inner membrane component</fullName>
    </submittedName>
</protein>
<keyword evidence="3" id="KW-1003">Cell membrane</keyword>
<evidence type="ECO:0000313" key="10">
    <source>
        <dbReference type="Proteomes" id="UP000003891"/>
    </source>
</evidence>
<evidence type="ECO:0000313" key="9">
    <source>
        <dbReference type="EMBL" id="EHB62286.1"/>
    </source>
</evidence>
<dbReference type="AlphaFoldDB" id="G4HK85"/>
<dbReference type="Pfam" id="PF00528">
    <property type="entry name" value="BPD_transp_1"/>
    <property type="match status" value="1"/>
</dbReference>
<comment type="similarity">
    <text evidence="7">Belongs to the binding-protein-dependent transport system permease family.</text>
</comment>
<evidence type="ECO:0000256" key="5">
    <source>
        <dbReference type="ARBA" id="ARBA00022989"/>
    </source>
</evidence>
<sequence length="347" mass="38907">MAIIRDPSKESVQARMNQSVKARVNQSAQARMNRIRNKTLPILWSVFRYLLIIGITFIIIYPIISKFSVAFKDKQDIYNPTIYMIPVHFTLDNFKIVLDLLDYWPLLLNTMIYVFITMLLTTMSTALAGYGFARFTFPGSNLLFALVVLTILIPMSTLMVPMYLHFRSFDVLGLVRLFSGQEGINLLNSYWPSIITSATATGLKAGLFVYIFRQFFRGLPKEIEEAALIDGAGGLKTFFAIMLPNAIPPLITVTLFSFVWQYNDTFYTSLFMSEGALMPLKIASLPADANQFLPSIMGLGSSAKADPNYVALVVDTGILLAILPLIALYLFVQRHFVESVERTGVVG</sequence>
<name>G4HK85_9BACL</name>
<dbReference type="PROSITE" id="PS50928">
    <property type="entry name" value="ABC_TM1"/>
    <property type="match status" value="1"/>
</dbReference>
<dbReference type="InterPro" id="IPR000515">
    <property type="entry name" value="MetI-like"/>
</dbReference>
<evidence type="ECO:0000256" key="1">
    <source>
        <dbReference type="ARBA" id="ARBA00004651"/>
    </source>
</evidence>
<dbReference type="eggNOG" id="COG0395">
    <property type="taxonomic scope" value="Bacteria"/>
</dbReference>
<dbReference type="CDD" id="cd06261">
    <property type="entry name" value="TM_PBP2"/>
    <property type="match status" value="1"/>
</dbReference>
<evidence type="ECO:0000256" key="3">
    <source>
        <dbReference type="ARBA" id="ARBA00022475"/>
    </source>
</evidence>
<keyword evidence="6 7" id="KW-0472">Membrane</keyword>
<feature type="transmembrane region" description="Helical" evidence="7">
    <location>
        <begin position="238"/>
        <end position="262"/>
    </location>
</feature>
<comment type="subcellular location">
    <subcellularLocation>
        <location evidence="1 7">Cell membrane</location>
        <topology evidence="1 7">Multi-pass membrane protein</topology>
    </subcellularLocation>
</comment>
<evidence type="ECO:0000256" key="6">
    <source>
        <dbReference type="ARBA" id="ARBA00023136"/>
    </source>
</evidence>
<feature type="domain" description="ABC transmembrane type-1" evidence="8">
    <location>
        <begin position="107"/>
        <end position="331"/>
    </location>
</feature>
<reference evidence="9 10" key="1">
    <citation type="submission" date="2011-09" db="EMBL/GenBank/DDBJ databases">
        <title>The draft genome of Paenibacillus lactis 154.</title>
        <authorList>
            <consortium name="US DOE Joint Genome Institute (JGI-PGF)"/>
            <person name="Lucas S."/>
            <person name="Han J."/>
            <person name="Lapidus A."/>
            <person name="Cheng J.-F."/>
            <person name="Goodwin L."/>
            <person name="Pitluck S."/>
            <person name="Peters L."/>
            <person name="Land M.L."/>
            <person name="Hauser L."/>
            <person name="Siebers A."/>
            <person name="Thelen M."/>
            <person name="Hugenholtz P."/>
            <person name="Allgaier M."/>
            <person name="Woyke T.J."/>
        </authorList>
    </citation>
    <scope>NUCLEOTIDE SEQUENCE [LARGE SCALE GENOMIC DNA]</scope>
    <source>
        <strain evidence="9 10">154</strain>
    </source>
</reference>
<dbReference type="GO" id="GO:0055085">
    <property type="term" value="P:transmembrane transport"/>
    <property type="evidence" value="ECO:0007669"/>
    <property type="project" value="InterPro"/>
</dbReference>
<evidence type="ECO:0000256" key="4">
    <source>
        <dbReference type="ARBA" id="ARBA00022692"/>
    </source>
</evidence>
<dbReference type="PATRIC" id="fig|743719.3.peg.4459"/>
<evidence type="ECO:0000259" key="8">
    <source>
        <dbReference type="PROSITE" id="PS50928"/>
    </source>
</evidence>
<evidence type="ECO:0000256" key="7">
    <source>
        <dbReference type="RuleBase" id="RU363032"/>
    </source>
</evidence>
<gene>
    <name evidence="9" type="ORF">PaelaDRAFT_4396</name>
</gene>
<keyword evidence="5 7" id="KW-1133">Transmembrane helix</keyword>
<dbReference type="Proteomes" id="UP000003891">
    <property type="component" value="Unassembled WGS sequence"/>
</dbReference>
<dbReference type="GO" id="GO:0005886">
    <property type="term" value="C:plasma membrane"/>
    <property type="evidence" value="ECO:0007669"/>
    <property type="project" value="UniProtKB-SubCell"/>
</dbReference>
<feature type="transmembrane region" description="Helical" evidence="7">
    <location>
        <begin position="110"/>
        <end position="130"/>
    </location>
</feature>
<organism evidence="9 10">
    <name type="scientific">Paenibacillus lactis 154</name>
    <dbReference type="NCBI Taxonomy" id="743719"/>
    <lineage>
        <taxon>Bacteria</taxon>
        <taxon>Bacillati</taxon>
        <taxon>Bacillota</taxon>
        <taxon>Bacilli</taxon>
        <taxon>Bacillales</taxon>
        <taxon>Paenibacillaceae</taxon>
        <taxon>Paenibacillus</taxon>
    </lineage>
</organism>
<keyword evidence="2 7" id="KW-0813">Transport</keyword>
<dbReference type="PANTHER" id="PTHR43744">
    <property type="entry name" value="ABC TRANSPORTER PERMEASE PROTEIN MG189-RELATED-RELATED"/>
    <property type="match status" value="1"/>
</dbReference>
<dbReference type="Gene3D" id="1.10.3720.10">
    <property type="entry name" value="MetI-like"/>
    <property type="match status" value="1"/>
</dbReference>
<dbReference type="SUPFAM" id="SSF161098">
    <property type="entry name" value="MetI-like"/>
    <property type="match status" value="1"/>
</dbReference>
<proteinExistence type="inferred from homology"/>